<dbReference type="InterPro" id="IPR011600">
    <property type="entry name" value="Pept_C14_caspase"/>
</dbReference>
<dbReference type="PANTHER" id="PTHR22576">
    <property type="entry name" value="MUCOSA ASSOCIATED LYMPHOID TISSUE LYMPHOMA TRANSLOCATION PROTEIN 1/PARACASPASE"/>
    <property type="match status" value="1"/>
</dbReference>
<organism evidence="2 3">
    <name type="scientific">Enterobacter kobei</name>
    <dbReference type="NCBI Taxonomy" id="208224"/>
    <lineage>
        <taxon>Bacteria</taxon>
        <taxon>Pseudomonadati</taxon>
        <taxon>Pseudomonadota</taxon>
        <taxon>Gammaproteobacteria</taxon>
        <taxon>Enterobacterales</taxon>
        <taxon>Enterobacteriaceae</taxon>
        <taxon>Enterobacter</taxon>
        <taxon>Enterobacter cloacae complex</taxon>
    </lineage>
</organism>
<dbReference type="PANTHER" id="PTHR22576:SF37">
    <property type="entry name" value="MUCOSA-ASSOCIATED LYMPHOID TISSUE LYMPHOMA TRANSLOCATION PROTEIN 1"/>
    <property type="match status" value="1"/>
</dbReference>
<name>A0AAW3XFI3_9ENTR</name>
<accession>A0AAW3XFI3</accession>
<evidence type="ECO:0000313" key="3">
    <source>
        <dbReference type="Proteomes" id="UP000613022"/>
    </source>
</evidence>
<dbReference type="InterPro" id="IPR052039">
    <property type="entry name" value="Caspase-related_regulators"/>
</dbReference>
<dbReference type="Proteomes" id="UP000613022">
    <property type="component" value="Unassembled WGS sequence"/>
</dbReference>
<dbReference type="EMBL" id="JACSEP010000010">
    <property type="protein sequence ID" value="MBC6323099.1"/>
    <property type="molecule type" value="Genomic_DNA"/>
</dbReference>
<reference evidence="2" key="1">
    <citation type="submission" date="2020-08" db="EMBL/GenBank/DDBJ databases">
        <title>Distribution of Beta-Lactamase Producing Gram-Negative Bacterial Isolates in Isabela River of Santo Domingo, Dominican Republic.</title>
        <authorList>
            <person name="Calderon V."/>
            <person name="Del Rosario C."/>
            <person name="Duarte A."/>
            <person name="Bonnelly R."/>
            <person name="Barauna R."/>
            <person name="Ramos R.T."/>
            <person name="Perdomo O.P."/>
            <person name="Rodriguez De Francisco L.E."/>
            <person name="Franco De Los Santos E.F."/>
        </authorList>
    </citation>
    <scope>NUCLEOTIDE SEQUENCE</scope>
    <source>
        <strain evidence="2">INTEC_BI4_1.1</strain>
    </source>
</reference>
<dbReference type="GO" id="GO:0006508">
    <property type="term" value="P:proteolysis"/>
    <property type="evidence" value="ECO:0007669"/>
    <property type="project" value="InterPro"/>
</dbReference>
<dbReference type="Pfam" id="PF00656">
    <property type="entry name" value="Peptidase_C14"/>
    <property type="match status" value="1"/>
</dbReference>
<dbReference type="AlphaFoldDB" id="A0AAW3XFI3"/>
<dbReference type="InterPro" id="IPR029030">
    <property type="entry name" value="Caspase-like_dom_sf"/>
</dbReference>
<evidence type="ECO:0000259" key="1">
    <source>
        <dbReference type="Pfam" id="PF00656"/>
    </source>
</evidence>
<evidence type="ECO:0000313" key="2">
    <source>
        <dbReference type="EMBL" id="MBC6323099.1"/>
    </source>
</evidence>
<sequence>MNLGIVIGVEKYKIDLYDDLKACKNDAKIFKDVLENVKAFDEILYLNNDESGTSIKRSIADFIEKYKDKDVAEFLFYFSGHGERFEDDFFYLPSDFDNKKRETTGLRNSELDEWMKSISPKLCVKIVDACFSGTQYIKSESSAEQNLRKSAKKYGLNDIYFWFSSRDDEVSYAGTEISRFTESILTSLLERDGEVRYREIMDAVADDFSNSGSSSPIFVTQSSNLEKFGLITNDTHQLIYKAFGITSDDDIKCNETGKDLLPLEANTQPILNVYDLVSKKSKEVCFDEDTLSSFISDFNSRLSSWNDDIKNLYTITVDATVSTYNIPNKIKLGEWLEKNKEKKYFAIATFGIEEYQVEEYKALPKKPKSGYSSIIERMGIFGGLEDEIEYKLEKVTKEKSYVDGFQYNHSLGNRVLQISFEPLFEIIEPICIYVVPFYSNRDVTINFSYEFLKRRSWGEYFKPECNRWRNIKVNINTKDAANTAAEHIQKEVEGWLKDNISKTIE</sequence>
<dbReference type="GO" id="GO:0004197">
    <property type="term" value="F:cysteine-type endopeptidase activity"/>
    <property type="evidence" value="ECO:0007669"/>
    <property type="project" value="InterPro"/>
</dbReference>
<dbReference type="Gene3D" id="3.40.50.1460">
    <property type="match status" value="1"/>
</dbReference>
<proteinExistence type="predicted"/>
<comment type="caution">
    <text evidence="2">The sequence shown here is derived from an EMBL/GenBank/DDBJ whole genome shotgun (WGS) entry which is preliminary data.</text>
</comment>
<protein>
    <submittedName>
        <fullName evidence="2">Caspase family protein</fullName>
    </submittedName>
</protein>
<dbReference type="SUPFAM" id="SSF52129">
    <property type="entry name" value="Caspase-like"/>
    <property type="match status" value="1"/>
</dbReference>
<feature type="domain" description="Peptidase C14 caspase" evidence="1">
    <location>
        <begin position="5"/>
        <end position="218"/>
    </location>
</feature>
<dbReference type="RefSeq" id="WP_045269023.1">
    <property type="nucleotide sequence ID" value="NZ_AP022498.1"/>
</dbReference>
<gene>
    <name evidence="2" type="ORF">H9R40_07585</name>
</gene>